<name>A0A5K7YF21_9BACT</name>
<dbReference type="EMBL" id="AP021874">
    <property type="protein sequence ID" value="BBO67626.1"/>
    <property type="molecule type" value="Genomic_DNA"/>
</dbReference>
<keyword evidence="3" id="KW-1185">Reference proteome</keyword>
<feature type="region of interest" description="Disordered" evidence="1">
    <location>
        <begin position="62"/>
        <end position="84"/>
    </location>
</feature>
<evidence type="ECO:0000256" key="1">
    <source>
        <dbReference type="SAM" id="MobiDB-lite"/>
    </source>
</evidence>
<protein>
    <submittedName>
        <fullName evidence="2">Uncharacterized protein</fullName>
    </submittedName>
</protein>
<evidence type="ECO:0000313" key="3">
    <source>
        <dbReference type="Proteomes" id="UP000427906"/>
    </source>
</evidence>
<dbReference type="KEGG" id="dalk:DSCA_15560"/>
<accession>A0A5K7YF21</accession>
<evidence type="ECO:0000313" key="2">
    <source>
        <dbReference type="EMBL" id="BBO67626.1"/>
    </source>
</evidence>
<dbReference type="AlphaFoldDB" id="A0A5K7YF21"/>
<proteinExistence type="predicted"/>
<reference evidence="2 3" key="1">
    <citation type="submission" date="2019-11" db="EMBL/GenBank/DDBJ databases">
        <title>Comparative genomics of hydrocarbon-degrading Desulfosarcina strains.</title>
        <authorList>
            <person name="Watanabe M."/>
            <person name="Kojima H."/>
            <person name="Fukui M."/>
        </authorList>
    </citation>
    <scope>NUCLEOTIDE SEQUENCE [LARGE SCALE GENOMIC DNA]</scope>
    <source>
        <strain evidence="2 3">PL12</strain>
    </source>
</reference>
<gene>
    <name evidence="2" type="ORF">DSCA_15560</name>
</gene>
<dbReference type="RefSeq" id="WP_155315866.1">
    <property type="nucleotide sequence ID" value="NZ_AP021874.1"/>
</dbReference>
<dbReference type="Proteomes" id="UP000427906">
    <property type="component" value="Chromosome"/>
</dbReference>
<sequence>MSTGYEHLDFIALKNTGIIFFVKPFPVPDSEYFSIAVHSRETGGRLLTTAIDVGIDGPASGTATGIPFEPNRGRMAGKPFPGPASGRFSNVHRRMAVLMQRNG</sequence>
<organism evidence="2 3">
    <name type="scientific">Desulfosarcina alkanivorans</name>
    <dbReference type="NCBI Taxonomy" id="571177"/>
    <lineage>
        <taxon>Bacteria</taxon>
        <taxon>Pseudomonadati</taxon>
        <taxon>Thermodesulfobacteriota</taxon>
        <taxon>Desulfobacteria</taxon>
        <taxon>Desulfobacterales</taxon>
        <taxon>Desulfosarcinaceae</taxon>
        <taxon>Desulfosarcina</taxon>
    </lineage>
</organism>